<feature type="domain" description="G8" evidence="2">
    <location>
        <begin position="38"/>
        <end position="98"/>
    </location>
</feature>
<evidence type="ECO:0000313" key="4">
    <source>
        <dbReference type="Proteomes" id="UP000002221"/>
    </source>
</evidence>
<dbReference type="EMBL" id="CP001807">
    <property type="protein sequence ID" value="ACY48048.1"/>
    <property type="molecule type" value="Genomic_DNA"/>
</dbReference>
<dbReference type="AlphaFoldDB" id="D0MHU0"/>
<dbReference type="InterPro" id="IPR026444">
    <property type="entry name" value="Secre_tail"/>
</dbReference>
<dbReference type="HOGENOM" id="CLU_518631_0_0_10"/>
<dbReference type="eggNOG" id="COG2911">
    <property type="taxonomic scope" value="Bacteria"/>
</dbReference>
<dbReference type="Pfam" id="PF10162">
    <property type="entry name" value="G8"/>
    <property type="match status" value="1"/>
</dbReference>
<protein>
    <recommendedName>
        <fullName evidence="2">G8 domain-containing protein</fullName>
    </recommendedName>
</protein>
<name>D0MHU0_RHOM4</name>
<keyword evidence="4" id="KW-1185">Reference proteome</keyword>
<dbReference type="KEGG" id="rmr:Rmar_1158"/>
<dbReference type="NCBIfam" id="TIGR04183">
    <property type="entry name" value="Por_Secre_tail"/>
    <property type="match status" value="1"/>
</dbReference>
<dbReference type="OrthoDB" id="6278496at2"/>
<feature type="chain" id="PRO_5003012109" description="G8 domain-containing protein" evidence="1">
    <location>
        <begin position="24"/>
        <end position="525"/>
    </location>
</feature>
<proteinExistence type="predicted"/>
<dbReference type="STRING" id="518766.Rmar_1158"/>
<evidence type="ECO:0000256" key="1">
    <source>
        <dbReference type="SAM" id="SignalP"/>
    </source>
</evidence>
<dbReference type="Proteomes" id="UP000002221">
    <property type="component" value="Chromosome"/>
</dbReference>
<keyword evidence="1" id="KW-0732">Signal</keyword>
<gene>
    <name evidence="3" type="ordered locus">Rmar_1158</name>
</gene>
<feature type="signal peptide" evidence="1">
    <location>
        <begin position="1"/>
        <end position="23"/>
    </location>
</feature>
<evidence type="ECO:0000313" key="3">
    <source>
        <dbReference type="EMBL" id="ACY48048.1"/>
    </source>
</evidence>
<dbReference type="Gene3D" id="2.60.40.4070">
    <property type="match status" value="1"/>
</dbReference>
<organism evidence="3 4">
    <name type="scientific">Rhodothermus marinus (strain ATCC 43812 / DSM 4252 / R-10)</name>
    <name type="common">Rhodothermus obamensis</name>
    <dbReference type="NCBI Taxonomy" id="518766"/>
    <lineage>
        <taxon>Bacteria</taxon>
        <taxon>Pseudomonadati</taxon>
        <taxon>Rhodothermota</taxon>
        <taxon>Rhodothermia</taxon>
        <taxon>Rhodothermales</taxon>
        <taxon>Rhodothermaceae</taxon>
        <taxon>Rhodothermus</taxon>
    </lineage>
</organism>
<dbReference type="InterPro" id="IPR019316">
    <property type="entry name" value="G8_domain"/>
</dbReference>
<reference evidence="3 4" key="1">
    <citation type="journal article" date="2009" name="Stand. Genomic Sci.">
        <title>Complete genome sequence of Rhodothermus marinus type strain (R-10).</title>
        <authorList>
            <person name="Nolan M."/>
            <person name="Tindall B.J."/>
            <person name="Pomrenke H."/>
            <person name="Lapidus A."/>
            <person name="Copeland A."/>
            <person name="Glavina Del Rio T."/>
            <person name="Lucas S."/>
            <person name="Chen F."/>
            <person name="Tice H."/>
            <person name="Cheng J.F."/>
            <person name="Saunders E."/>
            <person name="Han C."/>
            <person name="Bruce D."/>
            <person name="Goodwin L."/>
            <person name="Chain P."/>
            <person name="Pitluck S."/>
            <person name="Ovchinikova G."/>
            <person name="Pati A."/>
            <person name="Ivanova N."/>
            <person name="Mavromatis K."/>
            <person name="Chen A."/>
            <person name="Palaniappan K."/>
            <person name="Land M."/>
            <person name="Hauser L."/>
            <person name="Chang Y.J."/>
            <person name="Jeffries C.D."/>
            <person name="Brettin T."/>
            <person name="Goker M."/>
            <person name="Bristow J."/>
            <person name="Eisen J.A."/>
            <person name="Markowitz V."/>
            <person name="Hugenholtz P."/>
            <person name="Kyrpides N.C."/>
            <person name="Klenk H.P."/>
            <person name="Detter J.C."/>
        </authorList>
    </citation>
    <scope>NUCLEOTIDE SEQUENCE [LARGE SCALE GENOMIC DNA]</scope>
    <source>
        <strain evidence="4">ATCC 43812 / DSM 4252 / R-10</strain>
    </source>
</reference>
<sequence>MKLRYYLSTAVAALFLIGGTAWAQVTVVKSGNWSDPTTWSTGAVPTATDDVVIEDSTVYVDVADAKARNVTIRGSGQLLYQRDPSLQGFELSVHGNLVIEGPDAELRPLSQEDEATGQGLGIVYHRLIIYGDIDNSTGGTFDMRRGATSSDPPTAAFVDLYFVGDTDSHVTLGEYDTNKNQLFQVFIQKENGAKVVLHSDVTQDNNSLAKLHLDSGYIVTNEFRWRVYSNSSSAVVGGSPESYVIGALSRGIPKSGDPYERVFPVGDENGYRPVTIYSSDVVPDDQDFEVRAISGDADPGGATFQGGLTDVSPVRYYAFTMYERDSSDPYTVEKITITYGSDDGVPEGSSDFVVATSVDASRMVWRNSGGFDPATGQPHVTSLANPPTPIQSDVLTDFTFEISVVPGNPPQFSRDTYYAAIGTKSAFTVAAEEITAVDGFRLGPAYPNPFQEATRIVLELPRVAPVDVRVYDLLGREVARLAEGTWTPGTHTLMWKPAAAVAPGLYLIRVQAGALTATRKVMVVR</sequence>
<accession>D0MHU0</accession>
<evidence type="ECO:0000259" key="2">
    <source>
        <dbReference type="Pfam" id="PF10162"/>
    </source>
</evidence>
<dbReference type="RefSeq" id="WP_012843660.1">
    <property type="nucleotide sequence ID" value="NC_013501.1"/>
</dbReference>